<evidence type="ECO:0000313" key="1">
    <source>
        <dbReference type="EMBL" id="KAG8199325.1"/>
    </source>
</evidence>
<evidence type="ECO:0000313" key="2">
    <source>
        <dbReference type="Proteomes" id="UP000827092"/>
    </source>
</evidence>
<proteinExistence type="predicted"/>
<dbReference type="EMBL" id="JAFNEN010000028">
    <property type="protein sequence ID" value="KAG8199325.1"/>
    <property type="molecule type" value="Genomic_DNA"/>
</dbReference>
<keyword evidence="2" id="KW-1185">Reference proteome</keyword>
<gene>
    <name evidence="1" type="ORF">JTE90_011791</name>
</gene>
<name>A0AAV6VTB2_9ARAC</name>
<dbReference type="Proteomes" id="UP000827092">
    <property type="component" value="Unassembled WGS sequence"/>
</dbReference>
<accession>A0AAV6VTB2</accession>
<protein>
    <submittedName>
        <fullName evidence="1">Uncharacterized protein</fullName>
    </submittedName>
</protein>
<reference evidence="1 2" key="1">
    <citation type="journal article" date="2022" name="Nat. Ecol. Evol.">
        <title>A masculinizing supergene underlies an exaggerated male reproductive morph in a spider.</title>
        <authorList>
            <person name="Hendrickx F."/>
            <person name="De Corte Z."/>
            <person name="Sonet G."/>
            <person name="Van Belleghem S.M."/>
            <person name="Kostlbacher S."/>
            <person name="Vangestel C."/>
        </authorList>
    </citation>
    <scope>NUCLEOTIDE SEQUENCE [LARGE SCALE GENOMIC DNA]</scope>
    <source>
        <strain evidence="1">W744_W776</strain>
    </source>
</reference>
<comment type="caution">
    <text evidence="1">The sequence shown here is derived from an EMBL/GenBank/DDBJ whole genome shotgun (WGS) entry which is preliminary data.</text>
</comment>
<dbReference type="AlphaFoldDB" id="A0AAV6VTB2"/>
<sequence>MADLTFPLVAFPLTNPQLATKLLEVGDGKQFLSSGFNGKPVTSPLFSSVQTKLVNRVADTLALLRSSSRLCGKY</sequence>
<organism evidence="1 2">
    <name type="scientific">Oedothorax gibbosus</name>
    <dbReference type="NCBI Taxonomy" id="931172"/>
    <lineage>
        <taxon>Eukaryota</taxon>
        <taxon>Metazoa</taxon>
        <taxon>Ecdysozoa</taxon>
        <taxon>Arthropoda</taxon>
        <taxon>Chelicerata</taxon>
        <taxon>Arachnida</taxon>
        <taxon>Araneae</taxon>
        <taxon>Araneomorphae</taxon>
        <taxon>Entelegynae</taxon>
        <taxon>Araneoidea</taxon>
        <taxon>Linyphiidae</taxon>
        <taxon>Erigoninae</taxon>
        <taxon>Oedothorax</taxon>
    </lineage>
</organism>